<gene>
    <name evidence="2" type="ORF">AHMF7605_17775</name>
</gene>
<evidence type="ECO:0000313" key="2">
    <source>
        <dbReference type="EMBL" id="PSR55225.1"/>
    </source>
</evidence>
<dbReference type="Proteomes" id="UP000240357">
    <property type="component" value="Unassembled WGS sequence"/>
</dbReference>
<keyword evidence="3" id="KW-1185">Reference proteome</keyword>
<feature type="chain" id="PRO_5015607070" description="DUF4302 domain-containing protein" evidence="1">
    <location>
        <begin position="30"/>
        <end position="456"/>
    </location>
</feature>
<proteinExistence type="predicted"/>
<evidence type="ECO:0008006" key="4">
    <source>
        <dbReference type="Google" id="ProtNLM"/>
    </source>
</evidence>
<organism evidence="2 3">
    <name type="scientific">Adhaeribacter arboris</name>
    <dbReference type="NCBI Taxonomy" id="2072846"/>
    <lineage>
        <taxon>Bacteria</taxon>
        <taxon>Pseudomonadati</taxon>
        <taxon>Bacteroidota</taxon>
        <taxon>Cytophagia</taxon>
        <taxon>Cytophagales</taxon>
        <taxon>Hymenobacteraceae</taxon>
        <taxon>Adhaeribacter</taxon>
    </lineage>
</organism>
<sequence>MPRAIRCYRNIYMKKIYFLSLVLFTLLSACQKDENDPAPGQRPDERLAKALADYKAQLTGAPYGWKAMLTTGEDRKYSFFLKFNENDRVSMSADVSSSSAGVPTESTYRLKGMQQPALIFDTYSPLHLLADPDPEVLFNLNGQEGTEGQGMFSDFEFTIDSVNTSAIRLTGNLQQSQMILVQATQEEFNAYNAGKLKTILDETSAYSKANPFLFLPAPNGNKLQVDINATNRTFSLVSLENGNVQIISTTFTYTLRGLLFDPPLVLNGTTISELLWDSAQQVYYAEINGNRVVVQSSPTAIIPLHNFVGVTFNTVAVPPQALPGWSPDFTSKQQQIATALLNSNYNLRLDYMLFLFNPQSRSMQLYAAVYQGNNLFYAIFPYTYTKTADGVYKFSAQTPNGNGQLVVQEMSPILTHLNNDRFVLDYFQDPNEGTLGQMKSIENPDFYFTGTLETLQ</sequence>
<dbReference type="InterPro" id="IPR025396">
    <property type="entry name" value="DUF4302"/>
</dbReference>
<evidence type="ECO:0000256" key="1">
    <source>
        <dbReference type="SAM" id="SignalP"/>
    </source>
</evidence>
<accession>A0A2T2YI92</accession>
<name>A0A2T2YI92_9BACT</name>
<protein>
    <recommendedName>
        <fullName evidence="4">DUF4302 domain-containing protein</fullName>
    </recommendedName>
</protein>
<dbReference type="PROSITE" id="PS51257">
    <property type="entry name" value="PROKAR_LIPOPROTEIN"/>
    <property type="match status" value="1"/>
</dbReference>
<dbReference type="EMBL" id="PYFT01000001">
    <property type="protein sequence ID" value="PSR55225.1"/>
    <property type="molecule type" value="Genomic_DNA"/>
</dbReference>
<comment type="caution">
    <text evidence="2">The sequence shown here is derived from an EMBL/GenBank/DDBJ whole genome shotgun (WGS) entry which is preliminary data.</text>
</comment>
<dbReference type="AlphaFoldDB" id="A0A2T2YI92"/>
<dbReference type="Pfam" id="PF14135">
    <property type="entry name" value="DUF4302"/>
    <property type="match status" value="1"/>
</dbReference>
<keyword evidence="1" id="KW-0732">Signal</keyword>
<reference evidence="2 3" key="1">
    <citation type="submission" date="2018-03" db="EMBL/GenBank/DDBJ databases">
        <title>Adhaeribacter sp. HMF7605 Genome sequencing and assembly.</title>
        <authorList>
            <person name="Kang H."/>
            <person name="Kang J."/>
            <person name="Cha I."/>
            <person name="Kim H."/>
            <person name="Joh K."/>
        </authorList>
    </citation>
    <scope>NUCLEOTIDE SEQUENCE [LARGE SCALE GENOMIC DNA]</scope>
    <source>
        <strain evidence="2 3">HMF7605</strain>
    </source>
</reference>
<evidence type="ECO:0000313" key="3">
    <source>
        <dbReference type="Proteomes" id="UP000240357"/>
    </source>
</evidence>
<feature type="signal peptide" evidence="1">
    <location>
        <begin position="1"/>
        <end position="29"/>
    </location>
</feature>